<proteinExistence type="predicted"/>
<sequence>MSHTVSRLLAGKEVTVVGVQKKEFLERIVPAAVVHNMTVALPQRGHPMGEACVWHPRHEYICASERCKTIKNILETGPVVRYYSPAGLESDSQDSSSEEEADSGIEG</sequence>
<protein>
    <submittedName>
        <fullName evidence="2">Uncharacterized protein</fullName>
    </submittedName>
</protein>
<gene>
    <name evidence="2" type="ORF">PPYR_14999</name>
</gene>
<keyword evidence="3" id="KW-1185">Reference proteome</keyword>
<evidence type="ECO:0000313" key="3">
    <source>
        <dbReference type="Proteomes" id="UP000327044"/>
    </source>
</evidence>
<reference evidence="2 3" key="1">
    <citation type="journal article" date="2018" name="Elife">
        <title>Firefly genomes illuminate parallel origins of bioluminescence in beetles.</title>
        <authorList>
            <person name="Fallon T.R."/>
            <person name="Lower S.E."/>
            <person name="Chang C.H."/>
            <person name="Bessho-Uehara M."/>
            <person name="Martin G.J."/>
            <person name="Bewick A.J."/>
            <person name="Behringer M."/>
            <person name="Debat H.J."/>
            <person name="Wong I."/>
            <person name="Day J.C."/>
            <person name="Suvorov A."/>
            <person name="Silva C.J."/>
            <person name="Stanger-Hall K.F."/>
            <person name="Hall D.W."/>
            <person name="Schmitz R.J."/>
            <person name="Nelson D.R."/>
            <person name="Lewis S.M."/>
            <person name="Shigenobu S."/>
            <person name="Bybee S.M."/>
            <person name="Larracuente A.M."/>
            <person name="Oba Y."/>
            <person name="Weng J.K."/>
        </authorList>
    </citation>
    <scope>NUCLEOTIDE SEQUENCE [LARGE SCALE GENOMIC DNA]</scope>
    <source>
        <strain evidence="2">1611_PpyrPB1</strain>
        <tissue evidence="2">Whole body</tissue>
    </source>
</reference>
<organism evidence="2 3">
    <name type="scientific">Photinus pyralis</name>
    <name type="common">Common eastern firefly</name>
    <name type="synonym">Lampyris pyralis</name>
    <dbReference type="NCBI Taxonomy" id="7054"/>
    <lineage>
        <taxon>Eukaryota</taxon>
        <taxon>Metazoa</taxon>
        <taxon>Ecdysozoa</taxon>
        <taxon>Arthropoda</taxon>
        <taxon>Hexapoda</taxon>
        <taxon>Insecta</taxon>
        <taxon>Pterygota</taxon>
        <taxon>Neoptera</taxon>
        <taxon>Endopterygota</taxon>
        <taxon>Coleoptera</taxon>
        <taxon>Polyphaga</taxon>
        <taxon>Elateriformia</taxon>
        <taxon>Elateroidea</taxon>
        <taxon>Lampyridae</taxon>
        <taxon>Lampyrinae</taxon>
        <taxon>Photinus</taxon>
    </lineage>
</organism>
<dbReference type="AlphaFoldDB" id="A0A5N3ZZU1"/>
<dbReference type="Proteomes" id="UP000327044">
    <property type="component" value="Unassembled WGS sequence"/>
</dbReference>
<dbReference type="InParanoid" id="A0A5N3ZZU1"/>
<feature type="non-terminal residue" evidence="2">
    <location>
        <position position="107"/>
    </location>
</feature>
<evidence type="ECO:0000256" key="1">
    <source>
        <dbReference type="SAM" id="MobiDB-lite"/>
    </source>
</evidence>
<comment type="caution">
    <text evidence="2">The sequence shown here is derived from an EMBL/GenBank/DDBJ whole genome shotgun (WGS) entry which is preliminary data.</text>
</comment>
<dbReference type="EMBL" id="VVIM01001067">
    <property type="protein sequence ID" value="KAB0790594.1"/>
    <property type="molecule type" value="Genomic_DNA"/>
</dbReference>
<feature type="region of interest" description="Disordered" evidence="1">
    <location>
        <begin position="85"/>
        <end position="107"/>
    </location>
</feature>
<evidence type="ECO:0000313" key="2">
    <source>
        <dbReference type="EMBL" id="KAB0790594.1"/>
    </source>
</evidence>
<name>A0A5N3ZZU1_PHOPY</name>
<feature type="compositionally biased region" description="Acidic residues" evidence="1">
    <location>
        <begin position="96"/>
        <end position="107"/>
    </location>
</feature>
<accession>A0A5N3ZZU1</accession>